<dbReference type="RefSeq" id="WP_342028064.1">
    <property type="nucleotide sequence ID" value="NZ_FOBW01000004.1"/>
</dbReference>
<dbReference type="InterPro" id="IPR009056">
    <property type="entry name" value="Cyt_c-like_dom"/>
</dbReference>
<name>A0A1H8A2H5_9BACI</name>
<comment type="PTM">
    <text evidence="6">Binds 1 heme c group covalently per subunit.</text>
</comment>
<dbReference type="PROSITE" id="PS51007">
    <property type="entry name" value="CYTC"/>
    <property type="match status" value="1"/>
</dbReference>
<dbReference type="InterPro" id="IPR012218">
    <property type="entry name" value="Cyt_c_BACSU-c550-type"/>
</dbReference>
<dbReference type="Pfam" id="PF13442">
    <property type="entry name" value="Cytochrome_CBB3"/>
    <property type="match status" value="1"/>
</dbReference>
<feature type="signal peptide" evidence="8">
    <location>
        <begin position="1"/>
        <end position="18"/>
    </location>
</feature>
<dbReference type="EMBL" id="FOBW01000004">
    <property type="protein sequence ID" value="SEM64945.1"/>
    <property type="molecule type" value="Genomic_DNA"/>
</dbReference>
<evidence type="ECO:0000256" key="4">
    <source>
        <dbReference type="ARBA" id="ARBA00022982"/>
    </source>
</evidence>
<dbReference type="GO" id="GO:0009055">
    <property type="term" value="F:electron transfer activity"/>
    <property type="evidence" value="ECO:0007669"/>
    <property type="project" value="InterPro"/>
</dbReference>
<evidence type="ECO:0000259" key="9">
    <source>
        <dbReference type="PROSITE" id="PS51007"/>
    </source>
</evidence>
<evidence type="ECO:0000256" key="1">
    <source>
        <dbReference type="ARBA" id="ARBA00022448"/>
    </source>
</evidence>
<evidence type="ECO:0000256" key="2">
    <source>
        <dbReference type="ARBA" id="ARBA00022617"/>
    </source>
</evidence>
<dbReference type="Proteomes" id="UP000198553">
    <property type="component" value="Unassembled WGS sequence"/>
</dbReference>
<sequence length="106" mass="10717">MKKKFLFTLFMGASLTLAACGGGDDTSDGGGDTATADGETLYAQSCSGCHGGNLQGGAGPELTAIGTKYSQEEIESIIANGQGTMPPKLLEGEKATAVAEWLAAKK</sequence>
<dbReference type="GO" id="GO:0005506">
    <property type="term" value="F:iron ion binding"/>
    <property type="evidence" value="ECO:0007669"/>
    <property type="project" value="InterPro"/>
</dbReference>
<dbReference type="PIRSF" id="PIRSF000025">
    <property type="entry name" value="Cytc_Bsub_c550"/>
    <property type="match status" value="1"/>
</dbReference>
<accession>A0A1H8A2H5</accession>
<keyword evidence="4" id="KW-0249">Electron transport</keyword>
<keyword evidence="1" id="KW-0813">Transport</keyword>
<dbReference type="STRING" id="930146.SAMN05192533_104218"/>
<protein>
    <submittedName>
        <fullName evidence="10">Cytochrome c551</fullName>
    </submittedName>
</protein>
<dbReference type="AlphaFoldDB" id="A0A1H8A2H5"/>
<dbReference type="PANTHER" id="PTHR37823:SF3">
    <property type="entry name" value="CYTOCHROME C-551"/>
    <property type="match status" value="1"/>
</dbReference>
<feature type="binding site" description="axial binding residue" evidence="7">
    <location>
        <position position="85"/>
    </location>
    <ligand>
        <name>heme c</name>
        <dbReference type="ChEBI" id="CHEBI:61717"/>
    </ligand>
    <ligandPart>
        <name>Fe</name>
        <dbReference type="ChEBI" id="CHEBI:18248"/>
    </ligandPart>
</feature>
<keyword evidence="2 6" id="KW-0349">Heme</keyword>
<dbReference type="InterPro" id="IPR036909">
    <property type="entry name" value="Cyt_c-like_dom_sf"/>
</dbReference>
<keyword evidence="3 7" id="KW-0479">Metal-binding</keyword>
<feature type="binding site" description="covalent" evidence="6">
    <location>
        <position position="49"/>
    </location>
    <ligand>
        <name>heme c</name>
        <dbReference type="ChEBI" id="CHEBI:61717"/>
    </ligand>
</feature>
<keyword evidence="11" id="KW-1185">Reference proteome</keyword>
<evidence type="ECO:0000256" key="7">
    <source>
        <dbReference type="PIRSR" id="PIRSR000025-2"/>
    </source>
</evidence>
<keyword evidence="8" id="KW-0732">Signal</keyword>
<evidence type="ECO:0000313" key="10">
    <source>
        <dbReference type="EMBL" id="SEM64945.1"/>
    </source>
</evidence>
<organism evidence="10 11">
    <name type="scientific">Mesobacillus persicus</name>
    <dbReference type="NCBI Taxonomy" id="930146"/>
    <lineage>
        <taxon>Bacteria</taxon>
        <taxon>Bacillati</taxon>
        <taxon>Bacillota</taxon>
        <taxon>Bacilli</taxon>
        <taxon>Bacillales</taxon>
        <taxon>Bacillaceae</taxon>
        <taxon>Mesobacillus</taxon>
    </lineage>
</organism>
<evidence type="ECO:0000256" key="6">
    <source>
        <dbReference type="PIRSR" id="PIRSR000025-1"/>
    </source>
</evidence>
<dbReference type="NCBIfam" id="NF045774">
    <property type="entry name" value="cytochro_C551"/>
    <property type="match status" value="1"/>
</dbReference>
<reference evidence="11" key="1">
    <citation type="submission" date="2016-10" db="EMBL/GenBank/DDBJ databases">
        <authorList>
            <person name="Varghese N."/>
            <person name="Submissions S."/>
        </authorList>
    </citation>
    <scope>NUCLEOTIDE SEQUENCE [LARGE SCALE GENOMIC DNA]</scope>
    <source>
        <strain evidence="11">B48,IBRC-M 10115,DSM 25386,CECT 8001</strain>
    </source>
</reference>
<dbReference type="PROSITE" id="PS51257">
    <property type="entry name" value="PROKAR_LIPOPROTEIN"/>
    <property type="match status" value="1"/>
</dbReference>
<dbReference type="InterPro" id="IPR051811">
    <property type="entry name" value="Cytochrome_c550/c551-like"/>
</dbReference>
<proteinExistence type="predicted"/>
<gene>
    <name evidence="10" type="ORF">SAMN05192533_104218</name>
</gene>
<dbReference type="PANTHER" id="PTHR37823">
    <property type="entry name" value="CYTOCHROME C-553-LIKE"/>
    <property type="match status" value="1"/>
</dbReference>
<evidence type="ECO:0000256" key="5">
    <source>
        <dbReference type="ARBA" id="ARBA00023004"/>
    </source>
</evidence>
<dbReference type="Gene3D" id="1.10.760.10">
    <property type="entry name" value="Cytochrome c-like domain"/>
    <property type="match status" value="1"/>
</dbReference>
<dbReference type="GO" id="GO:0020037">
    <property type="term" value="F:heme binding"/>
    <property type="evidence" value="ECO:0007669"/>
    <property type="project" value="InterPro"/>
</dbReference>
<dbReference type="GO" id="GO:0016020">
    <property type="term" value="C:membrane"/>
    <property type="evidence" value="ECO:0007669"/>
    <property type="project" value="InterPro"/>
</dbReference>
<keyword evidence="5 7" id="KW-0408">Iron</keyword>
<feature type="domain" description="Cytochrome c" evidence="9">
    <location>
        <begin position="33"/>
        <end position="106"/>
    </location>
</feature>
<evidence type="ECO:0000256" key="8">
    <source>
        <dbReference type="SAM" id="SignalP"/>
    </source>
</evidence>
<evidence type="ECO:0000313" key="11">
    <source>
        <dbReference type="Proteomes" id="UP000198553"/>
    </source>
</evidence>
<dbReference type="InterPro" id="IPR054782">
    <property type="entry name" value="Cytochro_C551"/>
</dbReference>
<feature type="binding site" description="covalent" evidence="6">
    <location>
        <position position="46"/>
    </location>
    <ligand>
        <name>heme c</name>
        <dbReference type="ChEBI" id="CHEBI:61717"/>
    </ligand>
</feature>
<dbReference type="SUPFAM" id="SSF46626">
    <property type="entry name" value="Cytochrome c"/>
    <property type="match status" value="1"/>
</dbReference>
<evidence type="ECO:0000256" key="3">
    <source>
        <dbReference type="ARBA" id="ARBA00022723"/>
    </source>
</evidence>
<feature type="chain" id="PRO_5011559555" evidence="8">
    <location>
        <begin position="19"/>
        <end position="106"/>
    </location>
</feature>
<feature type="binding site" description="axial binding residue" evidence="7">
    <location>
        <position position="50"/>
    </location>
    <ligand>
        <name>heme c</name>
        <dbReference type="ChEBI" id="CHEBI:61717"/>
    </ligand>
    <ligandPart>
        <name>Fe</name>
        <dbReference type="ChEBI" id="CHEBI:18248"/>
    </ligandPart>
</feature>